<proteinExistence type="predicted"/>
<accession>A0ACD1AER2</accession>
<evidence type="ECO:0000313" key="2">
    <source>
        <dbReference type="Proteomes" id="UP000594014"/>
    </source>
</evidence>
<organism evidence="1 2">
    <name type="scientific">Anoxybacterium hadale</name>
    <dbReference type="NCBI Taxonomy" id="3408580"/>
    <lineage>
        <taxon>Bacteria</taxon>
        <taxon>Bacillati</taxon>
        <taxon>Bacillota</taxon>
        <taxon>Clostridia</taxon>
        <taxon>Peptostreptococcales</taxon>
        <taxon>Anaerovoracaceae</taxon>
        <taxon>Anoxybacterium</taxon>
    </lineage>
</organism>
<keyword evidence="2" id="KW-1185">Reference proteome</keyword>
<gene>
    <name evidence="1" type="ORF">FRZ06_17305</name>
</gene>
<sequence length="222" mass="24477">MNIVVIGGGKVGYYLAKTLLSYRHKVSVIEMKREICQKVADELNIPVYQGDATKIDILKNADTAKADVVIAVTGQDEENLIACQLAKNNFRVSKTIARVNNPKNTDVFLKLGVDIPVSSTTIIADMIEQEVDYAGMKTLTSIKNNKIVVSEVEISKNSPVFNRKVKDIKIPRDCQLVSVIKDNEVLKPGENLVLLEGDSVIVVSDLESKKHLRDLFAGQRPG</sequence>
<reference evidence="1" key="1">
    <citation type="submission" date="2019-08" db="EMBL/GenBank/DDBJ databases">
        <title>Genome sequence of Clostridiales bacterium MT110.</title>
        <authorList>
            <person name="Cao J."/>
        </authorList>
    </citation>
    <scope>NUCLEOTIDE SEQUENCE</scope>
    <source>
        <strain evidence="1">MT110</strain>
    </source>
</reference>
<dbReference type="EMBL" id="CP042469">
    <property type="protein sequence ID" value="QOX64977.1"/>
    <property type="molecule type" value="Genomic_DNA"/>
</dbReference>
<protein>
    <submittedName>
        <fullName evidence="1">TrkA family potassium uptake protein</fullName>
    </submittedName>
</protein>
<name>A0ACD1AER2_9FIRM</name>
<evidence type="ECO:0000313" key="1">
    <source>
        <dbReference type="EMBL" id="QOX64977.1"/>
    </source>
</evidence>
<dbReference type="Proteomes" id="UP000594014">
    <property type="component" value="Chromosome"/>
</dbReference>